<dbReference type="Pfam" id="PF00615">
    <property type="entry name" value="RGS"/>
    <property type="match status" value="1"/>
</dbReference>
<dbReference type="PRINTS" id="PR01301">
    <property type="entry name" value="RGSPROTEIN"/>
</dbReference>
<dbReference type="SUPFAM" id="SSF48097">
    <property type="entry name" value="Regulator of G-protein signaling, RGS"/>
    <property type="match status" value="1"/>
</dbReference>
<reference evidence="3" key="1">
    <citation type="submission" date="2023-06" db="EMBL/GenBank/DDBJ databases">
        <title>Genomic analysis of the entomopathogenic nematode Steinernema hermaphroditum.</title>
        <authorList>
            <person name="Schwarz E.M."/>
            <person name="Heppert J.K."/>
            <person name="Baniya A."/>
            <person name="Schwartz H.T."/>
            <person name="Tan C.-H."/>
            <person name="Antoshechkin I."/>
            <person name="Sternberg P.W."/>
            <person name="Goodrich-Blair H."/>
            <person name="Dillman A.R."/>
        </authorList>
    </citation>
    <scope>NUCLEOTIDE SEQUENCE</scope>
    <source>
        <strain evidence="3">PS9179</strain>
        <tissue evidence="3">Whole animal</tissue>
    </source>
</reference>
<organism evidence="3 4">
    <name type="scientific">Steinernema hermaphroditum</name>
    <dbReference type="NCBI Taxonomy" id="289476"/>
    <lineage>
        <taxon>Eukaryota</taxon>
        <taxon>Metazoa</taxon>
        <taxon>Ecdysozoa</taxon>
        <taxon>Nematoda</taxon>
        <taxon>Chromadorea</taxon>
        <taxon>Rhabditida</taxon>
        <taxon>Tylenchina</taxon>
        <taxon>Panagrolaimomorpha</taxon>
        <taxon>Strongyloidoidea</taxon>
        <taxon>Steinernematidae</taxon>
        <taxon>Steinernema</taxon>
    </lineage>
</organism>
<accession>A0AA39GVP2</accession>
<gene>
    <name evidence="3" type="ORF">QR680_000301</name>
</gene>
<feature type="region of interest" description="Disordered" evidence="1">
    <location>
        <begin position="1"/>
        <end position="32"/>
    </location>
</feature>
<feature type="compositionally biased region" description="Basic residues" evidence="1">
    <location>
        <begin position="13"/>
        <end position="27"/>
    </location>
</feature>
<evidence type="ECO:0000259" key="2">
    <source>
        <dbReference type="PROSITE" id="PS50132"/>
    </source>
</evidence>
<dbReference type="InterPro" id="IPR036305">
    <property type="entry name" value="RGS_sf"/>
</dbReference>
<dbReference type="PANTHER" id="PTHR10845">
    <property type="entry name" value="REGULATOR OF G PROTEIN SIGNALING"/>
    <property type="match status" value="1"/>
</dbReference>
<dbReference type="Gene3D" id="1.10.167.10">
    <property type="entry name" value="Regulator of G-protein Signalling 4, domain 2"/>
    <property type="match status" value="1"/>
</dbReference>
<dbReference type="InterPro" id="IPR044926">
    <property type="entry name" value="RGS_subdomain_2"/>
</dbReference>
<protein>
    <recommendedName>
        <fullName evidence="2">RGS domain-containing protein</fullName>
    </recommendedName>
</protein>
<keyword evidence="4" id="KW-1185">Reference proteome</keyword>
<evidence type="ECO:0000256" key="1">
    <source>
        <dbReference type="SAM" id="MobiDB-lite"/>
    </source>
</evidence>
<dbReference type="EMBL" id="JAUCMV010000005">
    <property type="protein sequence ID" value="KAK0393598.1"/>
    <property type="molecule type" value="Genomic_DNA"/>
</dbReference>
<dbReference type="InterPro" id="IPR016137">
    <property type="entry name" value="RGS"/>
</dbReference>
<name>A0AA39GVP2_9BILA</name>
<proteinExistence type="predicted"/>
<dbReference type="PROSITE" id="PS50132">
    <property type="entry name" value="RGS"/>
    <property type="match status" value="1"/>
</dbReference>
<sequence>MMDSRKTYMLQPHPHHQLHSHGPHARLPRSISAPAPASLTTSAAMAAAGMPGGPGGPRAVENFVLKCREFRDLARTIISSCAYRERRRRSAELTIPSGSSQGSSPSPTCQHRLSPNEWTYAFDSMIRNDDGRSAFTDFLKSEYSDENIMFWWAVQQLRSSNVNGNEFARQVRQMYDLYIAADSPHAINIDHDTRTEIIERVEGSHEPFPEDIYDRAQTHVYRLMEKDCFSRFVHTPTYKELAKKLHLPQSFRFCGRNSPL</sequence>
<dbReference type="Proteomes" id="UP001175271">
    <property type="component" value="Unassembled WGS sequence"/>
</dbReference>
<feature type="domain" description="RGS" evidence="2">
    <location>
        <begin position="121"/>
        <end position="242"/>
    </location>
</feature>
<feature type="compositionally biased region" description="Low complexity" evidence="1">
    <location>
        <begin position="96"/>
        <end position="107"/>
    </location>
</feature>
<evidence type="ECO:0000313" key="4">
    <source>
        <dbReference type="Proteomes" id="UP001175271"/>
    </source>
</evidence>
<feature type="region of interest" description="Disordered" evidence="1">
    <location>
        <begin position="92"/>
        <end position="111"/>
    </location>
</feature>
<comment type="caution">
    <text evidence="3">The sequence shown here is derived from an EMBL/GenBank/DDBJ whole genome shotgun (WGS) entry which is preliminary data.</text>
</comment>
<dbReference type="PANTHER" id="PTHR10845:SF254">
    <property type="entry name" value="RGS DOMAIN-CONTAINING PROTEIN-RELATED"/>
    <property type="match status" value="1"/>
</dbReference>
<dbReference type="AlphaFoldDB" id="A0AA39GVP2"/>
<evidence type="ECO:0000313" key="3">
    <source>
        <dbReference type="EMBL" id="KAK0393598.1"/>
    </source>
</evidence>
<dbReference type="SMART" id="SM00315">
    <property type="entry name" value="RGS"/>
    <property type="match status" value="1"/>
</dbReference>